<dbReference type="AlphaFoldDB" id="A0AAI8VKM8"/>
<evidence type="ECO:0000256" key="1">
    <source>
        <dbReference type="SAM" id="MobiDB-lite"/>
    </source>
</evidence>
<feature type="region of interest" description="Disordered" evidence="1">
    <location>
        <begin position="14"/>
        <end position="62"/>
    </location>
</feature>
<organism evidence="2 3">
    <name type="scientific">Anthostomella pinea</name>
    <dbReference type="NCBI Taxonomy" id="933095"/>
    <lineage>
        <taxon>Eukaryota</taxon>
        <taxon>Fungi</taxon>
        <taxon>Dikarya</taxon>
        <taxon>Ascomycota</taxon>
        <taxon>Pezizomycotina</taxon>
        <taxon>Sordariomycetes</taxon>
        <taxon>Xylariomycetidae</taxon>
        <taxon>Xylariales</taxon>
        <taxon>Xylariaceae</taxon>
        <taxon>Anthostomella</taxon>
    </lineage>
</organism>
<keyword evidence="3" id="KW-1185">Reference proteome</keyword>
<comment type="caution">
    <text evidence="2">The sequence shown here is derived from an EMBL/GenBank/DDBJ whole genome shotgun (WGS) entry which is preliminary data.</text>
</comment>
<dbReference type="Proteomes" id="UP001295740">
    <property type="component" value="Unassembled WGS sequence"/>
</dbReference>
<reference evidence="2" key="1">
    <citation type="submission" date="2023-10" db="EMBL/GenBank/DDBJ databases">
        <authorList>
            <person name="Hackl T."/>
        </authorList>
    </citation>
    <scope>NUCLEOTIDE SEQUENCE</scope>
</reference>
<name>A0AAI8VKM8_9PEZI</name>
<evidence type="ECO:0000313" key="2">
    <source>
        <dbReference type="EMBL" id="CAJ2506681.1"/>
    </source>
</evidence>
<feature type="compositionally biased region" description="Basic and acidic residues" evidence="1">
    <location>
        <begin position="165"/>
        <end position="180"/>
    </location>
</feature>
<gene>
    <name evidence="2" type="ORF">KHLLAP_LOCUS7149</name>
</gene>
<sequence length="349" mass="38569">MENFPFFPTYTDMTGLLSPALEPTPSRQASPSVPQPRGRRYGRRRARARRHHHQEQNRIQQEGNEAVLKRLDKIADTLEFLADRAIGADVPNRKETTAPASACSCEQYTICENQSVTQRSESPGGPCDRVLSNLPPFPHAIYPWHHKKPFVSDPRDTEEWPALSQHERNSVDDDGKKKEQSSTSEACTDFAASIVNEPSASFFLLEMELNMTRDRLRYLRETADTAPIEIVRDAVRQLTYGLEEAISADLDRLRIINDARERAFLSDQAGFTAPAQSGTGSVPGTCFSEVKSEAGGADSAPLQMPRSGSIGSRRSRGSKYGTPSGSTDGTAETGSWTRVGNEDQAYDSM</sequence>
<accession>A0AAI8VKM8</accession>
<feature type="region of interest" description="Disordered" evidence="1">
    <location>
        <begin position="274"/>
        <end position="349"/>
    </location>
</feature>
<proteinExistence type="predicted"/>
<evidence type="ECO:0000313" key="3">
    <source>
        <dbReference type="Proteomes" id="UP001295740"/>
    </source>
</evidence>
<protein>
    <submittedName>
        <fullName evidence="2">Uu.00g078670.m01.CDS01</fullName>
    </submittedName>
</protein>
<feature type="region of interest" description="Disordered" evidence="1">
    <location>
        <begin position="153"/>
        <end position="183"/>
    </location>
</feature>
<feature type="compositionally biased region" description="Basic residues" evidence="1">
    <location>
        <begin position="37"/>
        <end position="53"/>
    </location>
</feature>
<dbReference type="EMBL" id="CAUWAG010000010">
    <property type="protein sequence ID" value="CAJ2506681.1"/>
    <property type="molecule type" value="Genomic_DNA"/>
</dbReference>
<feature type="compositionally biased region" description="Polar residues" evidence="1">
    <location>
        <begin position="321"/>
        <end position="338"/>
    </location>
</feature>